<evidence type="ECO:0000313" key="7">
    <source>
        <dbReference type="EMBL" id="KAK8758207.1"/>
    </source>
</evidence>
<keyword evidence="1" id="KW-0547">Nucleotide-binding</keyword>
<dbReference type="InterPro" id="IPR003191">
    <property type="entry name" value="Guanylate-bd/ATL_C"/>
</dbReference>
<dbReference type="InterPro" id="IPR027417">
    <property type="entry name" value="P-loop_NTPase"/>
</dbReference>
<dbReference type="Gene3D" id="3.40.50.300">
    <property type="entry name" value="P-loop containing nucleotide triphosphate hydrolases"/>
    <property type="match status" value="2"/>
</dbReference>
<keyword evidence="3" id="KW-0342">GTP-binding</keyword>
<feature type="region of interest" description="Disordered" evidence="5">
    <location>
        <begin position="933"/>
        <end position="967"/>
    </location>
</feature>
<gene>
    <name evidence="7" type="ORF">V5799_004167</name>
</gene>
<evidence type="ECO:0000256" key="1">
    <source>
        <dbReference type="ARBA" id="ARBA00022741"/>
    </source>
</evidence>
<evidence type="ECO:0000256" key="5">
    <source>
        <dbReference type="SAM" id="MobiDB-lite"/>
    </source>
</evidence>
<feature type="domain" description="GB1/RHD3-type G" evidence="6">
    <location>
        <begin position="32"/>
        <end position="277"/>
    </location>
</feature>
<evidence type="ECO:0000256" key="4">
    <source>
        <dbReference type="PROSITE-ProRule" id="PRU01052"/>
    </source>
</evidence>
<reference evidence="7 8" key="1">
    <citation type="journal article" date="2023" name="Arcadia Sci">
        <title>De novo assembly of a long-read Amblyomma americanum tick genome.</title>
        <authorList>
            <person name="Chou S."/>
            <person name="Poskanzer K.E."/>
            <person name="Rollins M."/>
            <person name="Thuy-Boun P.S."/>
        </authorList>
    </citation>
    <scope>NUCLEOTIDE SEQUENCE [LARGE SCALE GENOMIC DNA]</scope>
    <source>
        <strain evidence="7">F_SG_1</strain>
        <tissue evidence="7">Salivary glands</tissue>
    </source>
</reference>
<feature type="domain" description="GB1/RHD3-type G" evidence="6">
    <location>
        <begin position="530"/>
        <end position="775"/>
    </location>
</feature>
<evidence type="ECO:0000259" key="6">
    <source>
        <dbReference type="PROSITE" id="PS51715"/>
    </source>
</evidence>
<dbReference type="InterPro" id="IPR036543">
    <property type="entry name" value="Guanylate-bd_C_sf"/>
</dbReference>
<protein>
    <recommendedName>
        <fullName evidence="6">GB1/RHD3-type G domain-containing protein</fullName>
    </recommendedName>
</protein>
<dbReference type="AlphaFoldDB" id="A0AAQ4D6W7"/>
<dbReference type="SUPFAM" id="SSF52540">
    <property type="entry name" value="P-loop containing nucleoside triphosphate hydrolases"/>
    <property type="match status" value="2"/>
</dbReference>
<dbReference type="InterPro" id="IPR015894">
    <property type="entry name" value="Guanylate-bd_N"/>
</dbReference>
<dbReference type="FunFam" id="3.40.50.300:FF:000314">
    <property type="entry name" value="Atlastin-2 isoform 2"/>
    <property type="match status" value="2"/>
</dbReference>
<organism evidence="7 8">
    <name type="scientific">Amblyomma americanum</name>
    <name type="common">Lone star tick</name>
    <dbReference type="NCBI Taxonomy" id="6943"/>
    <lineage>
        <taxon>Eukaryota</taxon>
        <taxon>Metazoa</taxon>
        <taxon>Ecdysozoa</taxon>
        <taxon>Arthropoda</taxon>
        <taxon>Chelicerata</taxon>
        <taxon>Arachnida</taxon>
        <taxon>Acari</taxon>
        <taxon>Parasitiformes</taxon>
        <taxon>Ixodida</taxon>
        <taxon>Ixodoidea</taxon>
        <taxon>Ixodidae</taxon>
        <taxon>Amblyomminae</taxon>
        <taxon>Amblyomma</taxon>
    </lineage>
</organism>
<dbReference type="GO" id="GO:0003924">
    <property type="term" value="F:GTPase activity"/>
    <property type="evidence" value="ECO:0007669"/>
    <property type="project" value="InterPro"/>
</dbReference>
<keyword evidence="2" id="KW-0378">Hydrolase</keyword>
<sequence>MAVQILHINEDNSFDLNESQLEAILLDDRVKDKPVVVVSVAGAYRQGKSFLLSFLLRYLRNNCRSDWLDDPRIKLDGFEWSPGSKPHTTGILVWNEAFLVTTPQGEEVAVLLMDTQGSFDCSSTVKEWTTIFALSIMTSSVQVYNVMRNIQEDQLQHLQFFAEYGKLAQKGARNQPFQRLVFLVRDWSCPYEADYGAEGGSTILQERLAVIDKQHKDLQLLRRQIWSCFSKIEGFLMPRPGDKVERDHTFDGRLEDMDMEFKEKLKELVPWLLAPENLVVKKINGNKITCQELMNYFRVYVKTFQGGHLPEPKSVLQATAEASNLAAKERATRLYMEGLENVSGKKEEREKLTAAGKKEEREKLTAAGKKEEREKLTAAGKKEEREKLTATGKKEEREKLTAAGKKEEREKLTAAGKKEEREKLTAAGKKEEREKLTAAGKKEEREKLTAAGKKEEREKLMAAEKKEEKGRRGALRTDCNCVLNTGAILPVSCQGLFLEVIKVLPIVRDHSFDLNESQLEAILLDDRVKDKPVVVVSVAGAYRQGKSFLLSFLLRYLRNNCRSDWLDDPRIKLDGFEWSPGSKPHTTGILVWNEAFLVTTPQGEEVAVLLMDTQGSFDCSSTVKECTTIFALSIMTSSVQVYNVLRNIQEDQLQHLQFFAEYGKLAQKGARNQPFQRLVFLVRDWAFPYETDYGAEGGSTILQEHLAVTDKQHKDLQLLRRQIWSCFSKIEGFLMPRPGDKVERDHTFDGRLEDMDMEFKEKLKELVPWLLAPENFVVKKINGNKITCQELMNYFRVYVKTFQGGHLPEPKSVLQATAESSNVAAKERATRLYMEGLENRPRGKLEELLKTHFTLLAEAMELFRKTPKVGEEEVSQRYLEAMEKELKAHFGRLYKEEELFIQREKELEEQREMEREEERQREERRKIEREIEKERGRQREREREAERQREEQRKIEREREEQQRMEAELKNRKEIERLKQELKEKSAQDPAIPWWAWLNPLTPVAVRSTKLVQSVPETTRNDVMTRVTKKSP</sequence>
<dbReference type="PROSITE" id="PS51715">
    <property type="entry name" value="G_GB1_RHD3"/>
    <property type="match status" value="2"/>
</dbReference>
<dbReference type="Pfam" id="PF02263">
    <property type="entry name" value="GBP"/>
    <property type="match status" value="2"/>
</dbReference>
<dbReference type="InterPro" id="IPR030386">
    <property type="entry name" value="G_GB1_RHD3_dom"/>
</dbReference>
<comment type="similarity">
    <text evidence="4">Belongs to the TRAFAC class dynamin-like GTPase superfamily. GB1/RHD3 GTPase family.</text>
</comment>
<comment type="caution">
    <text evidence="7">The sequence shown here is derived from an EMBL/GenBank/DDBJ whole genome shotgun (WGS) entry which is preliminary data.</text>
</comment>
<evidence type="ECO:0000256" key="2">
    <source>
        <dbReference type="ARBA" id="ARBA00022801"/>
    </source>
</evidence>
<dbReference type="PANTHER" id="PTHR10751">
    <property type="entry name" value="GUANYLATE BINDING PROTEIN"/>
    <property type="match status" value="1"/>
</dbReference>
<dbReference type="Proteomes" id="UP001321473">
    <property type="component" value="Unassembled WGS sequence"/>
</dbReference>
<keyword evidence="8" id="KW-1185">Reference proteome</keyword>
<dbReference type="Gene3D" id="1.20.58.420">
    <property type="entry name" value="AHSP"/>
    <property type="match status" value="2"/>
</dbReference>
<name>A0AAQ4D6W7_AMBAM</name>
<proteinExistence type="inferred from homology"/>
<evidence type="ECO:0000256" key="3">
    <source>
        <dbReference type="ARBA" id="ARBA00023134"/>
    </source>
</evidence>
<dbReference type="EMBL" id="JARKHS020034365">
    <property type="protein sequence ID" value="KAK8758207.1"/>
    <property type="molecule type" value="Genomic_DNA"/>
</dbReference>
<evidence type="ECO:0000313" key="8">
    <source>
        <dbReference type="Proteomes" id="UP001321473"/>
    </source>
</evidence>
<dbReference type="GO" id="GO:0005525">
    <property type="term" value="F:GTP binding"/>
    <property type="evidence" value="ECO:0007669"/>
    <property type="project" value="UniProtKB-KW"/>
</dbReference>
<feature type="region of interest" description="Disordered" evidence="5">
    <location>
        <begin position="343"/>
        <end position="469"/>
    </location>
</feature>
<accession>A0AAQ4D6W7</accession>
<dbReference type="SUPFAM" id="SSF48340">
    <property type="entry name" value="Interferon-induced guanylate-binding protein 1 (GBP1), C-terminal domain"/>
    <property type="match status" value="2"/>
</dbReference>
<dbReference type="Pfam" id="PF02841">
    <property type="entry name" value="GBP_C"/>
    <property type="match status" value="1"/>
</dbReference>
<dbReference type="CDD" id="cd01851">
    <property type="entry name" value="GBP"/>
    <property type="match status" value="2"/>
</dbReference>